<dbReference type="RefSeq" id="WP_153666248.1">
    <property type="nucleotide sequence ID" value="NZ_JAAIKR010000021.1"/>
</dbReference>
<accession>A0ABS5I638</accession>
<dbReference type="InterPro" id="IPR029069">
    <property type="entry name" value="HotDog_dom_sf"/>
</dbReference>
<evidence type="ECO:0000313" key="4">
    <source>
        <dbReference type="Proteomes" id="UP000811844"/>
    </source>
</evidence>
<reference evidence="3 4" key="1">
    <citation type="submission" date="2020-02" db="EMBL/GenBank/DDBJ databases">
        <title>Shewanella WXL01 sp. nov., a marine bacterium isolated from green algae in Luhuitou Fringing Reef (Northern South China Sea).</title>
        <authorList>
            <person name="Wang X."/>
        </authorList>
    </citation>
    <scope>NUCLEOTIDE SEQUENCE [LARGE SCALE GENOMIC DNA]</scope>
    <source>
        <strain evidence="3 4">MCCC 1A01895</strain>
    </source>
</reference>
<sequence>MTFDWPISIYYEDTDAGGVVYHSNYLNFFERARTQWLMSLGIKQSELLSQDIAFVVKKADIDFQIAARFEQSLTVRSQIMRLKKASMVFHQRLIDTDYQTYCEATITVACISLSKMRPRAIPPSIIQEFTRAS</sequence>
<comment type="caution">
    <text evidence="3">The sequence shown here is derived from an EMBL/GenBank/DDBJ whole genome shotgun (WGS) entry which is preliminary data.</text>
</comment>
<name>A0ABS5I638_9GAMM</name>
<dbReference type="InterPro" id="IPR006684">
    <property type="entry name" value="YbgC/YbaW"/>
</dbReference>
<keyword evidence="4" id="KW-1185">Reference proteome</keyword>
<evidence type="ECO:0000313" key="3">
    <source>
        <dbReference type="EMBL" id="MBR9729489.1"/>
    </source>
</evidence>
<dbReference type="PIRSF" id="PIRSF003230">
    <property type="entry name" value="YbgC"/>
    <property type="match status" value="1"/>
</dbReference>
<dbReference type="PANTHER" id="PTHR31793">
    <property type="entry name" value="4-HYDROXYBENZOYL-COA THIOESTERASE FAMILY MEMBER"/>
    <property type="match status" value="1"/>
</dbReference>
<protein>
    <submittedName>
        <fullName evidence="3">Tol-pal system-associated acyl-CoA thioesterase</fullName>
    </submittedName>
</protein>
<dbReference type="InterPro" id="IPR050563">
    <property type="entry name" value="4-hydroxybenzoyl-CoA_TE"/>
</dbReference>
<evidence type="ECO:0000256" key="2">
    <source>
        <dbReference type="ARBA" id="ARBA00022801"/>
    </source>
</evidence>
<comment type="similarity">
    <text evidence="1">Belongs to the 4-hydroxybenzoyl-CoA thioesterase family.</text>
</comment>
<proteinExistence type="inferred from homology"/>
<dbReference type="EMBL" id="JAAIKR010000021">
    <property type="protein sequence ID" value="MBR9729489.1"/>
    <property type="molecule type" value="Genomic_DNA"/>
</dbReference>
<keyword evidence="2" id="KW-0378">Hydrolase</keyword>
<dbReference type="Gene3D" id="3.10.129.10">
    <property type="entry name" value="Hotdog Thioesterase"/>
    <property type="match status" value="1"/>
</dbReference>
<evidence type="ECO:0000256" key="1">
    <source>
        <dbReference type="ARBA" id="ARBA00005953"/>
    </source>
</evidence>
<dbReference type="PANTHER" id="PTHR31793:SF37">
    <property type="entry name" value="ACYL-COA THIOESTER HYDROLASE YBGC"/>
    <property type="match status" value="1"/>
</dbReference>
<dbReference type="SUPFAM" id="SSF54637">
    <property type="entry name" value="Thioesterase/thiol ester dehydrase-isomerase"/>
    <property type="match status" value="1"/>
</dbReference>
<dbReference type="Pfam" id="PF13279">
    <property type="entry name" value="4HBT_2"/>
    <property type="match status" value="1"/>
</dbReference>
<organism evidence="3 4">
    <name type="scientific">Shewanella intestini</name>
    <dbReference type="NCBI Taxonomy" id="2017544"/>
    <lineage>
        <taxon>Bacteria</taxon>
        <taxon>Pseudomonadati</taxon>
        <taxon>Pseudomonadota</taxon>
        <taxon>Gammaproteobacteria</taxon>
        <taxon>Alteromonadales</taxon>
        <taxon>Shewanellaceae</taxon>
        <taxon>Shewanella</taxon>
    </lineage>
</organism>
<dbReference type="CDD" id="cd00586">
    <property type="entry name" value="4HBT"/>
    <property type="match status" value="1"/>
</dbReference>
<dbReference type="Proteomes" id="UP000811844">
    <property type="component" value="Unassembled WGS sequence"/>
</dbReference>
<dbReference type="InterPro" id="IPR014166">
    <property type="entry name" value="Tol-Pal_acyl-CoA_thioesterase"/>
</dbReference>
<dbReference type="NCBIfam" id="TIGR02799">
    <property type="entry name" value="thio_ybgC"/>
    <property type="match status" value="1"/>
</dbReference>
<gene>
    <name evidence="3" type="primary">ybgC</name>
    <name evidence="3" type="ORF">G3R48_16075</name>
</gene>
<dbReference type="NCBIfam" id="TIGR00051">
    <property type="entry name" value="YbgC/FadM family acyl-CoA thioesterase"/>
    <property type="match status" value="1"/>
</dbReference>